<keyword evidence="8 12" id="KW-0472">Membrane</keyword>
<dbReference type="InterPro" id="IPR028082">
    <property type="entry name" value="Peripla_BP_I"/>
</dbReference>
<dbReference type="PRINTS" id="PR01535">
    <property type="entry name" value="VOMERONASL2R"/>
</dbReference>
<proteinExistence type="inferred from homology"/>
<evidence type="ECO:0000256" key="11">
    <source>
        <dbReference type="ARBA" id="ARBA00023224"/>
    </source>
</evidence>
<evidence type="ECO:0000313" key="14">
    <source>
        <dbReference type="Proteomes" id="UP001652622"/>
    </source>
</evidence>
<accession>A0A6P9CSJ2</accession>
<dbReference type="RefSeq" id="XP_034286052.1">
    <property type="nucleotide sequence ID" value="XM_034430161.1"/>
</dbReference>
<name>A0A6P9CSJ2_PANGU</name>
<comment type="similarity">
    <text evidence="2">Belongs to the G-protein coupled receptor 3 family.</text>
</comment>
<reference evidence="15" key="1">
    <citation type="submission" date="2025-08" db="UniProtKB">
        <authorList>
            <consortium name="RefSeq"/>
        </authorList>
    </citation>
    <scope>IDENTIFICATION</scope>
    <source>
        <tissue evidence="15">Blood</tissue>
    </source>
</reference>
<feature type="domain" description="G-protein coupled receptors family 3 profile" evidence="13">
    <location>
        <begin position="564"/>
        <end position="827"/>
    </location>
</feature>
<dbReference type="CDD" id="cd15283">
    <property type="entry name" value="7tmC_V2R_pheromone"/>
    <property type="match status" value="1"/>
</dbReference>
<keyword evidence="6 12" id="KW-1133">Transmembrane helix</keyword>
<dbReference type="PANTHER" id="PTHR24061:SF599">
    <property type="entry name" value="G-PROTEIN COUPLED RECEPTORS FAMILY 3 PROFILE DOMAIN-CONTAINING PROTEIN"/>
    <property type="match status" value="1"/>
</dbReference>
<evidence type="ECO:0000256" key="10">
    <source>
        <dbReference type="ARBA" id="ARBA00023180"/>
    </source>
</evidence>
<dbReference type="AlphaFoldDB" id="A0A6P9CSJ2"/>
<evidence type="ECO:0000256" key="2">
    <source>
        <dbReference type="ARBA" id="ARBA00007242"/>
    </source>
</evidence>
<dbReference type="GO" id="GO:0004930">
    <property type="term" value="F:G protein-coupled receptor activity"/>
    <property type="evidence" value="ECO:0007669"/>
    <property type="project" value="UniProtKB-KW"/>
</dbReference>
<dbReference type="InterPro" id="IPR000068">
    <property type="entry name" value="GPCR_3_Ca_sens_rcpt-rel"/>
</dbReference>
<evidence type="ECO:0000256" key="9">
    <source>
        <dbReference type="ARBA" id="ARBA00023170"/>
    </source>
</evidence>
<evidence type="ECO:0000256" key="1">
    <source>
        <dbReference type="ARBA" id="ARBA00004651"/>
    </source>
</evidence>
<dbReference type="InParanoid" id="A0A6P9CSJ2"/>
<dbReference type="GeneID" id="117673026"/>
<dbReference type="InterPro" id="IPR011500">
    <property type="entry name" value="GPCR_3_9-Cys_dom"/>
</dbReference>
<feature type="transmembrane region" description="Helical" evidence="12">
    <location>
        <begin position="784"/>
        <end position="805"/>
    </location>
</feature>
<dbReference type="InterPro" id="IPR017978">
    <property type="entry name" value="GPCR_3_C"/>
</dbReference>
<feature type="transmembrane region" description="Helical" evidence="12">
    <location>
        <begin position="602"/>
        <end position="622"/>
    </location>
</feature>
<dbReference type="FunFam" id="3.40.50.2300:FF:000024">
    <property type="entry name" value="Vomeronasal 2, receptor 73"/>
    <property type="match status" value="1"/>
</dbReference>
<dbReference type="PRINTS" id="PR00248">
    <property type="entry name" value="GPCRMGR"/>
</dbReference>
<dbReference type="Pfam" id="PF07562">
    <property type="entry name" value="NCD3G"/>
    <property type="match status" value="1"/>
</dbReference>
<keyword evidence="10" id="KW-0325">Glycoprotein</keyword>
<evidence type="ECO:0000259" key="13">
    <source>
        <dbReference type="PROSITE" id="PS50259"/>
    </source>
</evidence>
<dbReference type="PROSITE" id="PS00981">
    <property type="entry name" value="G_PROTEIN_RECEP_F3_3"/>
    <property type="match status" value="1"/>
</dbReference>
<dbReference type="Gene3D" id="2.10.50.30">
    <property type="entry name" value="GPCR, family 3, nine cysteines domain"/>
    <property type="match status" value="1"/>
</dbReference>
<protein>
    <submittedName>
        <fullName evidence="15">Vomeronasal type-2 receptor 26-like</fullName>
    </submittedName>
</protein>
<dbReference type="InterPro" id="IPR004073">
    <property type="entry name" value="GPCR_3_vmron_rcpt_2"/>
</dbReference>
<dbReference type="PROSITE" id="PS50259">
    <property type="entry name" value="G_PROTEIN_RECEP_F3_4"/>
    <property type="match status" value="1"/>
</dbReference>
<sequence length="827" mass="93422">MHGHMDKDQLAGHPNTGSTARGKDLFLLFHTHNYQHTLALAFAVKEINENPGILSNVSLGFHIATNYLEEYTTYLLAMEFLSTKDKFIPNYKCNDQTNMVAIIGGPQANTCLNMATTLCKYKFPQITFGSPPLMHNDNSALFVKSMFPDNIHQFKGILYLLLHFGWTWVGMISRYEEDRARFVQKNLSIFSDRGICFDFIECLPKMMHGSKAAEMMEEADKLYRVIMGSTVIAVIFNAESTSIVTLRVIISVLNSDDIPEERKAKVWIITAQIEFNSILIQRQFSIDFLHGAISFALHSKELTGFQQFMQKKNPNLEKGDGFIRDFWRDAFECSFSSDITNENVERICTGEEKLETLPNSVFETTMNGHSYSVYNAVYAVAHALKALHASKLKESRKIDKRRWKSFQSSWQLHHFLQHVSFNNSAGEQVSFGPNGELETGFDVFNWITFPNKSFLKVQIGKIDPMAPPEKLLTISAKEAVWPLIFNQTLPLSICNEKCPFGYSKVKIEGKLSCCYDCRQCPEGKIADQMDLDDCFPCPEDQHPNKGRDNCLPKTVIYLTFQEPLGISLVTISVSFSVISAMVLGIFIKHQDTPIVKANNRNLTYILLIALLLSFLCTLLFIGQPDQVKCLLRQSTFGITFSIALSCILGKTTIVVLAFMATKPGSKMRKWVGRRMANTIVLSVFMAQFTICVVWLAISPPFPDSDMYSMVEEIILECNEGSTTMFYTVLGFMGLLTAVTFMVAFLARNLPDSFNEAKFITFSMLVFCCVWVSFVPTYLSTKGKYVVAVEIFSILASAAGLLGCIFSPKFYIIILRPDLNKKEQLIKK</sequence>
<keyword evidence="5" id="KW-0732">Signal</keyword>
<dbReference type="FunFam" id="2.10.50.30:FF:000002">
    <property type="entry name" value="Vomeronasal 2 receptor, h1"/>
    <property type="match status" value="1"/>
</dbReference>
<evidence type="ECO:0000256" key="4">
    <source>
        <dbReference type="ARBA" id="ARBA00022692"/>
    </source>
</evidence>
<dbReference type="KEGG" id="pgut:117673026"/>
<gene>
    <name evidence="15" type="primary">LOC117673026</name>
</gene>
<dbReference type="GO" id="GO:0005886">
    <property type="term" value="C:plasma membrane"/>
    <property type="evidence" value="ECO:0007669"/>
    <property type="project" value="UniProtKB-SubCell"/>
</dbReference>
<dbReference type="InterPro" id="IPR038550">
    <property type="entry name" value="GPCR_3_9-Cys_sf"/>
</dbReference>
<dbReference type="Proteomes" id="UP001652622">
    <property type="component" value="Unplaced"/>
</dbReference>
<feature type="transmembrane region" description="Helical" evidence="12">
    <location>
        <begin position="564"/>
        <end position="587"/>
    </location>
</feature>
<dbReference type="Pfam" id="PF00003">
    <property type="entry name" value="7tm_3"/>
    <property type="match status" value="1"/>
</dbReference>
<keyword evidence="4 12" id="KW-0812">Transmembrane</keyword>
<dbReference type="InterPro" id="IPR000337">
    <property type="entry name" value="GPCR_3"/>
</dbReference>
<keyword evidence="14" id="KW-1185">Reference proteome</keyword>
<evidence type="ECO:0000256" key="6">
    <source>
        <dbReference type="ARBA" id="ARBA00022989"/>
    </source>
</evidence>
<evidence type="ECO:0000256" key="5">
    <source>
        <dbReference type="ARBA" id="ARBA00022729"/>
    </source>
</evidence>
<feature type="transmembrane region" description="Helical" evidence="12">
    <location>
        <begin position="758"/>
        <end position="778"/>
    </location>
</feature>
<feature type="transmembrane region" description="Helical" evidence="12">
    <location>
        <begin position="724"/>
        <end position="746"/>
    </location>
</feature>
<evidence type="ECO:0000256" key="8">
    <source>
        <dbReference type="ARBA" id="ARBA00023136"/>
    </source>
</evidence>
<comment type="subcellular location">
    <subcellularLocation>
        <location evidence="1">Cell membrane</location>
        <topology evidence="1">Multi-pass membrane protein</topology>
    </subcellularLocation>
</comment>
<keyword evidence="11" id="KW-0807">Transducer</keyword>
<dbReference type="PANTHER" id="PTHR24061">
    <property type="entry name" value="CALCIUM-SENSING RECEPTOR-RELATED"/>
    <property type="match status" value="1"/>
</dbReference>
<dbReference type="Gene3D" id="3.40.50.2300">
    <property type="match status" value="2"/>
</dbReference>
<evidence type="ECO:0000256" key="3">
    <source>
        <dbReference type="ARBA" id="ARBA00022475"/>
    </source>
</evidence>
<keyword evidence="9" id="KW-0675">Receptor</keyword>
<keyword evidence="3" id="KW-1003">Cell membrane</keyword>
<dbReference type="Pfam" id="PF01094">
    <property type="entry name" value="ANF_receptor"/>
    <property type="match status" value="1"/>
</dbReference>
<feature type="transmembrane region" description="Helical" evidence="12">
    <location>
        <begin position="634"/>
        <end position="658"/>
    </location>
</feature>
<evidence type="ECO:0000256" key="12">
    <source>
        <dbReference type="SAM" id="Phobius"/>
    </source>
</evidence>
<dbReference type="InterPro" id="IPR017979">
    <property type="entry name" value="GPCR_3_CS"/>
</dbReference>
<evidence type="ECO:0000313" key="15">
    <source>
        <dbReference type="RefSeq" id="XP_034286052.1"/>
    </source>
</evidence>
<evidence type="ECO:0000256" key="7">
    <source>
        <dbReference type="ARBA" id="ARBA00023040"/>
    </source>
</evidence>
<feature type="transmembrane region" description="Helical" evidence="12">
    <location>
        <begin position="679"/>
        <end position="697"/>
    </location>
</feature>
<organism evidence="14 15">
    <name type="scientific">Pantherophis guttatus</name>
    <name type="common">Corn snake</name>
    <name type="synonym">Elaphe guttata</name>
    <dbReference type="NCBI Taxonomy" id="94885"/>
    <lineage>
        <taxon>Eukaryota</taxon>
        <taxon>Metazoa</taxon>
        <taxon>Chordata</taxon>
        <taxon>Craniata</taxon>
        <taxon>Vertebrata</taxon>
        <taxon>Euteleostomi</taxon>
        <taxon>Lepidosauria</taxon>
        <taxon>Squamata</taxon>
        <taxon>Bifurcata</taxon>
        <taxon>Unidentata</taxon>
        <taxon>Episquamata</taxon>
        <taxon>Toxicofera</taxon>
        <taxon>Serpentes</taxon>
        <taxon>Colubroidea</taxon>
        <taxon>Colubridae</taxon>
        <taxon>Colubrinae</taxon>
        <taxon>Pantherophis</taxon>
    </lineage>
</organism>
<dbReference type="SUPFAM" id="SSF53822">
    <property type="entry name" value="Periplasmic binding protein-like I"/>
    <property type="match status" value="1"/>
</dbReference>
<dbReference type="InterPro" id="IPR001828">
    <property type="entry name" value="ANF_lig-bd_rcpt"/>
</dbReference>
<keyword evidence="7" id="KW-0297">G-protein coupled receptor</keyword>